<dbReference type="RefSeq" id="WP_162657841.1">
    <property type="nucleotide sequence ID" value="NZ_LR593887.1"/>
</dbReference>
<dbReference type="Proteomes" id="UP000464378">
    <property type="component" value="Chromosome"/>
</dbReference>
<protein>
    <recommendedName>
        <fullName evidence="6 7">Large ribosomal subunit protein uL22</fullName>
    </recommendedName>
</protein>
<dbReference type="Pfam" id="PF00237">
    <property type="entry name" value="Ribosomal_L22"/>
    <property type="match status" value="1"/>
</dbReference>
<evidence type="ECO:0000313" key="12">
    <source>
        <dbReference type="Proteomes" id="UP000464378"/>
    </source>
</evidence>
<evidence type="ECO:0000256" key="6">
    <source>
        <dbReference type="ARBA" id="ARBA00035207"/>
    </source>
</evidence>
<dbReference type="InParanoid" id="A0A6C2YNJ1"/>
<organism evidence="11">
    <name type="scientific">Tuwongella immobilis</name>
    <dbReference type="NCBI Taxonomy" id="692036"/>
    <lineage>
        <taxon>Bacteria</taxon>
        <taxon>Pseudomonadati</taxon>
        <taxon>Planctomycetota</taxon>
        <taxon>Planctomycetia</taxon>
        <taxon>Gemmatales</taxon>
        <taxon>Gemmataceae</taxon>
        <taxon>Tuwongella</taxon>
    </lineage>
</organism>
<dbReference type="CDD" id="cd00336">
    <property type="entry name" value="Ribosomal_L22"/>
    <property type="match status" value="1"/>
</dbReference>
<sequence>MEFTAKHRFADMSARKIRPFATLIRGKNAAEALELLSFYHNKGARLLKKVLESAIGNANQQDQDVDLLVVTESRVDGAPMLKRIMPRARGTAYVIRRRMSHIIVSVGTGDAE</sequence>
<dbReference type="Gene3D" id="3.90.470.10">
    <property type="entry name" value="Ribosomal protein L22/L17"/>
    <property type="match status" value="1"/>
</dbReference>
<proteinExistence type="inferred from homology"/>
<dbReference type="HAMAP" id="MF_01331_B">
    <property type="entry name" value="Ribosomal_uL22_B"/>
    <property type="match status" value="1"/>
</dbReference>
<dbReference type="PANTHER" id="PTHR13501">
    <property type="entry name" value="CHLOROPLAST 50S RIBOSOMAL PROTEIN L22-RELATED"/>
    <property type="match status" value="1"/>
</dbReference>
<comment type="function">
    <text evidence="7">The globular domain of the protein is located near the polypeptide exit tunnel on the outside of the subunit, while an extended beta-hairpin is found that lines the wall of the exit tunnel in the center of the 70S ribosome.</text>
</comment>
<evidence type="ECO:0000256" key="3">
    <source>
        <dbReference type="ARBA" id="ARBA00022884"/>
    </source>
</evidence>
<dbReference type="InterPro" id="IPR047867">
    <property type="entry name" value="Ribosomal_uL22_bac/org-type"/>
</dbReference>
<dbReference type="InterPro" id="IPR036394">
    <property type="entry name" value="Ribosomal_uL22_sf"/>
</dbReference>
<keyword evidence="2 7" id="KW-0699">rRNA-binding</keyword>
<evidence type="ECO:0000313" key="11">
    <source>
        <dbReference type="EMBL" id="VIP02693.1"/>
    </source>
</evidence>
<evidence type="ECO:0000256" key="2">
    <source>
        <dbReference type="ARBA" id="ARBA00022730"/>
    </source>
</evidence>
<keyword evidence="4 7" id="KW-0689">Ribosomal protein</keyword>
<dbReference type="InterPro" id="IPR001063">
    <property type="entry name" value="Ribosomal_uL22"/>
</dbReference>
<keyword evidence="5 7" id="KW-0687">Ribonucleoprotein</keyword>
<dbReference type="FunCoup" id="A0A6C2YNJ1">
    <property type="interactions" value="468"/>
</dbReference>
<dbReference type="NCBIfam" id="TIGR01044">
    <property type="entry name" value="rplV_bact"/>
    <property type="match status" value="1"/>
</dbReference>
<dbReference type="EMBL" id="LR593887">
    <property type="protein sequence ID" value="VTS02168.1"/>
    <property type="molecule type" value="Genomic_DNA"/>
</dbReference>
<gene>
    <name evidence="7" type="primary">rplV</name>
    <name evidence="11" type="ORF">GMBLW1_12670</name>
</gene>
<dbReference type="GO" id="GO:0006412">
    <property type="term" value="P:translation"/>
    <property type="evidence" value="ECO:0007669"/>
    <property type="project" value="UniProtKB-UniRule"/>
</dbReference>
<keyword evidence="12" id="KW-1185">Reference proteome</keyword>
<keyword evidence="3 7" id="KW-0694">RNA-binding</keyword>
<dbReference type="KEGG" id="tim:GMBLW1_12670"/>
<dbReference type="AlphaFoldDB" id="A0A6C2YNJ1"/>
<reference evidence="11" key="1">
    <citation type="submission" date="2019-04" db="EMBL/GenBank/DDBJ databases">
        <authorList>
            <consortium name="Science for Life Laboratories"/>
        </authorList>
    </citation>
    <scope>NUCLEOTIDE SEQUENCE</scope>
    <source>
        <strain evidence="11">MBLW1</strain>
    </source>
</reference>
<dbReference type="GO" id="GO:0003735">
    <property type="term" value="F:structural constituent of ribosome"/>
    <property type="evidence" value="ECO:0007669"/>
    <property type="project" value="InterPro"/>
</dbReference>
<evidence type="ECO:0000256" key="5">
    <source>
        <dbReference type="ARBA" id="ARBA00023274"/>
    </source>
</evidence>
<accession>A0A6C2YNJ1</accession>
<comment type="function">
    <text evidence="7 10">This protein binds specifically to 23S rRNA; its binding is stimulated by other ribosomal proteins, e.g., L4, L17, and L20. It is important during the early stages of 50S assembly. It makes multiple contacts with different domains of the 23S rRNA in the assembled 50S subunit and ribosome.</text>
</comment>
<comment type="similarity">
    <text evidence="1 7 8">Belongs to the universal ribosomal protein uL22 family.</text>
</comment>
<dbReference type="PANTHER" id="PTHR13501:SF8">
    <property type="entry name" value="LARGE RIBOSOMAL SUBUNIT PROTEIN UL22M"/>
    <property type="match status" value="1"/>
</dbReference>
<evidence type="ECO:0000256" key="7">
    <source>
        <dbReference type="HAMAP-Rule" id="MF_01331"/>
    </source>
</evidence>
<comment type="subunit">
    <text evidence="7 9">Part of the 50S ribosomal subunit.</text>
</comment>
<name>A0A6C2YNJ1_9BACT</name>
<dbReference type="EMBL" id="LR586016">
    <property type="protein sequence ID" value="VIP02693.1"/>
    <property type="molecule type" value="Genomic_DNA"/>
</dbReference>
<evidence type="ECO:0000256" key="4">
    <source>
        <dbReference type="ARBA" id="ARBA00022980"/>
    </source>
</evidence>
<dbReference type="InterPro" id="IPR005727">
    <property type="entry name" value="Ribosomal_uL22_bac/chlpt-type"/>
</dbReference>
<evidence type="ECO:0000256" key="9">
    <source>
        <dbReference type="RuleBase" id="RU004006"/>
    </source>
</evidence>
<dbReference type="GO" id="GO:0019843">
    <property type="term" value="F:rRNA binding"/>
    <property type="evidence" value="ECO:0007669"/>
    <property type="project" value="UniProtKB-UniRule"/>
</dbReference>
<evidence type="ECO:0000256" key="10">
    <source>
        <dbReference type="RuleBase" id="RU004008"/>
    </source>
</evidence>
<evidence type="ECO:0000256" key="1">
    <source>
        <dbReference type="ARBA" id="ARBA00009451"/>
    </source>
</evidence>
<evidence type="ECO:0000256" key="8">
    <source>
        <dbReference type="RuleBase" id="RU004005"/>
    </source>
</evidence>
<dbReference type="GO" id="GO:0022625">
    <property type="term" value="C:cytosolic large ribosomal subunit"/>
    <property type="evidence" value="ECO:0007669"/>
    <property type="project" value="TreeGrafter"/>
</dbReference>
<dbReference type="SUPFAM" id="SSF54843">
    <property type="entry name" value="Ribosomal protein L22"/>
    <property type="match status" value="1"/>
</dbReference>